<evidence type="ECO:0008006" key="9">
    <source>
        <dbReference type="Google" id="ProtNLM"/>
    </source>
</evidence>
<evidence type="ECO:0000313" key="8">
    <source>
        <dbReference type="Proteomes" id="UP001500984"/>
    </source>
</evidence>
<dbReference type="EMBL" id="BAAAPZ010000019">
    <property type="protein sequence ID" value="GAA2106083.1"/>
    <property type="molecule type" value="Genomic_DNA"/>
</dbReference>
<evidence type="ECO:0000256" key="5">
    <source>
        <dbReference type="SAM" id="MobiDB-lite"/>
    </source>
</evidence>
<evidence type="ECO:0000256" key="2">
    <source>
        <dbReference type="ARBA" id="ARBA00022692"/>
    </source>
</evidence>
<dbReference type="RefSeq" id="WP_344338490.1">
    <property type="nucleotide sequence ID" value="NZ_BAAAPZ010000019.1"/>
</dbReference>
<feature type="transmembrane region" description="Helical" evidence="6">
    <location>
        <begin position="137"/>
        <end position="156"/>
    </location>
</feature>
<comment type="subcellular location">
    <subcellularLocation>
        <location evidence="1">Membrane</location>
        <topology evidence="1">Multi-pass membrane protein</topology>
    </subcellularLocation>
</comment>
<keyword evidence="2 6" id="KW-0812">Transmembrane</keyword>
<feature type="transmembrane region" description="Helical" evidence="6">
    <location>
        <begin position="76"/>
        <end position="95"/>
    </location>
</feature>
<feature type="region of interest" description="Disordered" evidence="5">
    <location>
        <begin position="290"/>
        <end position="321"/>
    </location>
</feature>
<accession>A0ABN2X6A1</accession>
<evidence type="ECO:0000256" key="6">
    <source>
        <dbReference type="SAM" id="Phobius"/>
    </source>
</evidence>
<comment type="caution">
    <text evidence="7">The sequence shown here is derived from an EMBL/GenBank/DDBJ whole genome shotgun (WGS) entry which is preliminary data.</text>
</comment>
<dbReference type="PANTHER" id="PTHR40761">
    <property type="entry name" value="CONSERVED INTEGRAL MEMBRANE ALANINE VALINE AND LEUCINE RICH PROTEIN-RELATED"/>
    <property type="match status" value="1"/>
</dbReference>
<feature type="transmembrane region" description="Helical" evidence="6">
    <location>
        <begin position="107"/>
        <end position="125"/>
    </location>
</feature>
<name>A0ABN2X6A1_9MICO</name>
<keyword evidence="3 6" id="KW-1133">Transmembrane helix</keyword>
<evidence type="ECO:0000313" key="7">
    <source>
        <dbReference type="EMBL" id="GAA2106083.1"/>
    </source>
</evidence>
<feature type="transmembrane region" description="Helical" evidence="6">
    <location>
        <begin position="51"/>
        <end position="70"/>
    </location>
</feature>
<dbReference type="InterPro" id="IPR008521">
    <property type="entry name" value="Mg_trans_NIPA"/>
</dbReference>
<gene>
    <name evidence="7" type="ORF">GCM10009823_31930</name>
</gene>
<protein>
    <recommendedName>
        <fullName evidence="9">Magnesium transporter NIPA</fullName>
    </recommendedName>
</protein>
<dbReference type="Pfam" id="PF05653">
    <property type="entry name" value="Mg_trans_NIPA"/>
    <property type="match status" value="1"/>
</dbReference>
<keyword evidence="8" id="KW-1185">Reference proteome</keyword>
<evidence type="ECO:0000256" key="4">
    <source>
        <dbReference type="ARBA" id="ARBA00023136"/>
    </source>
</evidence>
<evidence type="ECO:0000256" key="1">
    <source>
        <dbReference type="ARBA" id="ARBA00004141"/>
    </source>
</evidence>
<feature type="transmembrane region" description="Helical" evidence="6">
    <location>
        <begin position="257"/>
        <end position="279"/>
    </location>
</feature>
<keyword evidence="4 6" id="KW-0472">Membrane</keyword>
<reference evidence="8" key="1">
    <citation type="journal article" date="2019" name="Int. J. Syst. Evol. Microbiol.">
        <title>The Global Catalogue of Microorganisms (GCM) 10K type strain sequencing project: providing services to taxonomists for standard genome sequencing and annotation.</title>
        <authorList>
            <consortium name="The Broad Institute Genomics Platform"/>
            <consortium name="The Broad Institute Genome Sequencing Center for Infectious Disease"/>
            <person name="Wu L."/>
            <person name="Ma J."/>
        </authorList>
    </citation>
    <scope>NUCLEOTIDE SEQUENCE [LARGE SCALE GENOMIC DNA]</scope>
    <source>
        <strain evidence="8">JCM 15900</strain>
    </source>
</reference>
<dbReference type="Proteomes" id="UP001500984">
    <property type="component" value="Unassembled WGS sequence"/>
</dbReference>
<proteinExistence type="predicted"/>
<organism evidence="7 8">
    <name type="scientific">Brevibacterium salitolerans</name>
    <dbReference type="NCBI Taxonomy" id="1403566"/>
    <lineage>
        <taxon>Bacteria</taxon>
        <taxon>Bacillati</taxon>
        <taxon>Actinomycetota</taxon>
        <taxon>Actinomycetes</taxon>
        <taxon>Micrococcales</taxon>
        <taxon>Brevibacteriaceae</taxon>
        <taxon>Brevibacterium</taxon>
    </lineage>
</organism>
<dbReference type="PANTHER" id="PTHR40761:SF1">
    <property type="entry name" value="CONSERVED INTEGRAL MEMBRANE ALANINE VALINE AND LEUCINE RICH PROTEIN-RELATED"/>
    <property type="match status" value="1"/>
</dbReference>
<feature type="transmembrane region" description="Helical" evidence="6">
    <location>
        <begin position="231"/>
        <end position="251"/>
    </location>
</feature>
<feature type="transmembrane region" description="Helical" evidence="6">
    <location>
        <begin position="163"/>
        <end position="188"/>
    </location>
</feature>
<evidence type="ECO:0000256" key="3">
    <source>
        <dbReference type="ARBA" id="ARBA00022989"/>
    </source>
</evidence>
<feature type="transmembrane region" description="Helical" evidence="6">
    <location>
        <begin position="200"/>
        <end position="219"/>
    </location>
</feature>
<sequence length="321" mass="32478">MTAIAIGLALLSAVSLAYGALLQHRGVSALGASPGALRLRALLPLLRSAPWLLGLLTLGAGMLANVVALSLAPVMVVQPVGAISLVLSVGLGVLHRGLAVDGKLIRAVIACACGVLGFVIASALIATTTPMTGTEAVILTVIGLTGAGAGALFMLVWRRPRQLVLISGAGMLFAFCATNVHVVSATVVQEGITLATLGDIPWWNAAALAASGLVGSWFVQAAYASGPPEMVIAGLTVIDPIVAVLLGILVLGEAEGATALSLAVMLVCGALACFAVFILSRYHPDAVEAERRRSALKHGSPSSDGAPRSTPPEEVSDPARP</sequence>